<dbReference type="InterPro" id="IPR001841">
    <property type="entry name" value="Znf_RING"/>
</dbReference>
<dbReference type="InterPro" id="IPR027370">
    <property type="entry name" value="Znf-RING_euk"/>
</dbReference>
<feature type="domain" description="RING-type" evidence="5">
    <location>
        <begin position="36"/>
        <end position="75"/>
    </location>
</feature>
<evidence type="ECO:0000256" key="2">
    <source>
        <dbReference type="ARBA" id="ARBA00022771"/>
    </source>
</evidence>
<dbReference type="InterPro" id="IPR013083">
    <property type="entry name" value="Znf_RING/FYVE/PHD"/>
</dbReference>
<proteinExistence type="predicted"/>
<evidence type="ECO:0000313" key="7">
    <source>
        <dbReference type="Proteomes" id="UP000694546"/>
    </source>
</evidence>
<evidence type="ECO:0000256" key="4">
    <source>
        <dbReference type="PROSITE-ProRule" id="PRU00175"/>
    </source>
</evidence>
<dbReference type="GO" id="GO:0061630">
    <property type="term" value="F:ubiquitin protein ligase activity"/>
    <property type="evidence" value="ECO:0007669"/>
    <property type="project" value="TreeGrafter"/>
</dbReference>
<reference evidence="6" key="1">
    <citation type="submission" date="2025-08" db="UniProtKB">
        <authorList>
            <consortium name="Ensembl"/>
        </authorList>
    </citation>
    <scope>IDENTIFICATION</scope>
</reference>
<keyword evidence="1" id="KW-0479">Metal-binding</keyword>
<organism evidence="6 7">
    <name type="scientific">Gadus morhua</name>
    <name type="common">Atlantic cod</name>
    <dbReference type="NCBI Taxonomy" id="8049"/>
    <lineage>
        <taxon>Eukaryota</taxon>
        <taxon>Metazoa</taxon>
        <taxon>Chordata</taxon>
        <taxon>Craniata</taxon>
        <taxon>Vertebrata</taxon>
        <taxon>Euteleostomi</taxon>
        <taxon>Actinopterygii</taxon>
        <taxon>Neopterygii</taxon>
        <taxon>Teleostei</taxon>
        <taxon>Neoteleostei</taxon>
        <taxon>Acanthomorphata</taxon>
        <taxon>Zeiogadaria</taxon>
        <taxon>Gadariae</taxon>
        <taxon>Gadiformes</taxon>
        <taxon>Gadoidei</taxon>
        <taxon>Gadidae</taxon>
        <taxon>Gadus</taxon>
    </lineage>
</organism>
<accession>A0A8C5BH36</accession>
<dbReference type="PANTHER" id="PTHR25462">
    <property type="entry name" value="BONUS, ISOFORM C-RELATED"/>
    <property type="match status" value="1"/>
</dbReference>
<dbReference type="InterPro" id="IPR017907">
    <property type="entry name" value="Znf_RING_CS"/>
</dbReference>
<evidence type="ECO:0000313" key="6">
    <source>
        <dbReference type="Ensembl" id="ENSGMOP00000047423.1"/>
    </source>
</evidence>
<name>A0A8C5BH36_GADMO</name>
<evidence type="ECO:0000256" key="3">
    <source>
        <dbReference type="ARBA" id="ARBA00022833"/>
    </source>
</evidence>
<dbReference type="GO" id="GO:0008270">
    <property type="term" value="F:zinc ion binding"/>
    <property type="evidence" value="ECO:0007669"/>
    <property type="project" value="UniProtKB-KW"/>
</dbReference>
<dbReference type="Ensembl" id="ENSGMOT00000041471.1">
    <property type="protein sequence ID" value="ENSGMOP00000047423.1"/>
    <property type="gene ID" value="ENSGMOG00000022918.1"/>
</dbReference>
<keyword evidence="7" id="KW-1185">Reference proteome</keyword>
<keyword evidence="2 4" id="KW-0863">Zinc-finger</keyword>
<dbReference type="PROSITE" id="PS50089">
    <property type="entry name" value="ZF_RING_2"/>
    <property type="match status" value="1"/>
</dbReference>
<dbReference type="GeneTree" id="ENSGT00940000177081"/>
<dbReference type="Gene3D" id="3.30.40.10">
    <property type="entry name" value="Zinc/RING finger domain, C3HC4 (zinc finger)"/>
    <property type="match status" value="1"/>
</dbReference>
<keyword evidence="3" id="KW-0862">Zinc</keyword>
<evidence type="ECO:0000259" key="5">
    <source>
        <dbReference type="PROSITE" id="PS50089"/>
    </source>
</evidence>
<protein>
    <recommendedName>
        <fullName evidence="5">RING-type domain-containing protein</fullName>
    </recommendedName>
</protein>
<dbReference type="PROSITE" id="PS00518">
    <property type="entry name" value="ZF_RING_1"/>
    <property type="match status" value="1"/>
</dbReference>
<dbReference type="InterPro" id="IPR047153">
    <property type="entry name" value="TRIM45/56/19-like"/>
</dbReference>
<dbReference type="Pfam" id="PF13445">
    <property type="entry name" value="zf-RING_UBOX"/>
    <property type="match status" value="1"/>
</dbReference>
<dbReference type="PANTHER" id="PTHR25462:SF296">
    <property type="entry name" value="MEIOTIC P26, ISOFORM F"/>
    <property type="match status" value="1"/>
</dbReference>
<dbReference type="Proteomes" id="UP000694546">
    <property type="component" value="Chromosome 7"/>
</dbReference>
<dbReference type="SUPFAM" id="SSF57850">
    <property type="entry name" value="RING/U-box"/>
    <property type="match status" value="1"/>
</dbReference>
<sequence>MAHTSSQVNDLSCSTVRIHSVTTMADASSQIDDLSCSVCCDIFKDPVLLSCSHSFCKGCLQSWWTQNEEQKLRSCRDPQGRNS</sequence>
<evidence type="ECO:0000256" key="1">
    <source>
        <dbReference type="ARBA" id="ARBA00022723"/>
    </source>
</evidence>
<reference evidence="6" key="2">
    <citation type="submission" date="2025-09" db="UniProtKB">
        <authorList>
            <consortium name="Ensembl"/>
        </authorList>
    </citation>
    <scope>IDENTIFICATION</scope>
</reference>
<dbReference type="AlphaFoldDB" id="A0A8C5BH36"/>